<keyword evidence="2" id="KW-0238">DNA-binding</keyword>
<evidence type="ECO:0000313" key="6">
    <source>
        <dbReference type="EMBL" id="AIA57508.1"/>
    </source>
</evidence>
<organism evidence="6">
    <name type="scientific">Boehmeria nivea</name>
    <name type="common">Chinese grass</name>
    <name type="synonym">Urtica nivea</name>
    <dbReference type="NCBI Taxonomy" id="83906"/>
    <lineage>
        <taxon>Eukaryota</taxon>
        <taxon>Viridiplantae</taxon>
        <taxon>Streptophyta</taxon>
        <taxon>Embryophyta</taxon>
        <taxon>Tracheophyta</taxon>
        <taxon>Spermatophyta</taxon>
        <taxon>Magnoliopsida</taxon>
        <taxon>eudicotyledons</taxon>
        <taxon>Gunneridae</taxon>
        <taxon>Pentapetalae</taxon>
        <taxon>rosids</taxon>
        <taxon>fabids</taxon>
        <taxon>Rosales</taxon>
        <taxon>Urticaceae</taxon>
        <taxon>Boehmeria</taxon>
    </lineage>
</organism>
<protein>
    <submittedName>
        <fullName evidence="6">NAC domain-containing protein</fullName>
    </submittedName>
</protein>
<name>A0A060A125_BOENI</name>
<keyword evidence="4" id="KW-0539">Nucleus</keyword>
<dbReference type="EMBL" id="KF874828">
    <property type="protein sequence ID" value="AIA57508.1"/>
    <property type="molecule type" value="mRNA"/>
</dbReference>
<dbReference type="PROSITE" id="PS51005">
    <property type="entry name" value="NAC"/>
    <property type="match status" value="1"/>
</dbReference>
<dbReference type="SUPFAM" id="SSF101941">
    <property type="entry name" value="NAC domain"/>
    <property type="match status" value="1"/>
</dbReference>
<evidence type="ECO:0000256" key="3">
    <source>
        <dbReference type="ARBA" id="ARBA00023163"/>
    </source>
</evidence>
<dbReference type="PANTHER" id="PTHR31744:SF22">
    <property type="entry name" value="NAC DOMAIN CONTAINING PROTEIN 58"/>
    <property type="match status" value="1"/>
</dbReference>
<keyword evidence="3" id="KW-0804">Transcription</keyword>
<dbReference type="InterPro" id="IPR003441">
    <property type="entry name" value="NAC-dom"/>
</dbReference>
<sequence length="179" mass="19593">MEEPKAMPFRLPPGCRFYPAEEELLHDYLAGKNAGAGGGARSEGNFSDHIRELELYKHDPFDLPSSACYAYGSGGRKTHWFCYVGNAAAAAAAGRGSGAKRRAKSGFWRRKVRSKAVVGRGGKGDLGTRTTFVFYLGNSSKTAVKTDWILYEYAPIERIKEIKLGLVAFSIGIVNHLDN</sequence>
<evidence type="ECO:0000256" key="4">
    <source>
        <dbReference type="ARBA" id="ARBA00023242"/>
    </source>
</evidence>
<dbReference type="Pfam" id="PF02365">
    <property type="entry name" value="NAM"/>
    <property type="match status" value="1"/>
</dbReference>
<evidence type="ECO:0000256" key="1">
    <source>
        <dbReference type="ARBA" id="ARBA00023015"/>
    </source>
</evidence>
<dbReference type="InterPro" id="IPR036093">
    <property type="entry name" value="NAC_dom_sf"/>
</dbReference>
<gene>
    <name evidence="6" type="primary">NAC04</name>
</gene>
<dbReference type="GO" id="GO:0006355">
    <property type="term" value="P:regulation of DNA-templated transcription"/>
    <property type="evidence" value="ECO:0007669"/>
    <property type="project" value="InterPro"/>
</dbReference>
<dbReference type="AlphaFoldDB" id="A0A060A125"/>
<dbReference type="GO" id="GO:0003677">
    <property type="term" value="F:DNA binding"/>
    <property type="evidence" value="ECO:0007669"/>
    <property type="project" value="UniProtKB-KW"/>
</dbReference>
<proteinExistence type="evidence at transcript level"/>
<evidence type="ECO:0000259" key="5">
    <source>
        <dbReference type="PROSITE" id="PS51005"/>
    </source>
</evidence>
<feature type="domain" description="NAC" evidence="5">
    <location>
        <begin position="11"/>
        <end position="170"/>
    </location>
</feature>
<dbReference type="Gene3D" id="2.170.150.80">
    <property type="entry name" value="NAC domain"/>
    <property type="match status" value="1"/>
</dbReference>
<keyword evidence="1" id="KW-0805">Transcription regulation</keyword>
<evidence type="ECO:0000256" key="2">
    <source>
        <dbReference type="ARBA" id="ARBA00023125"/>
    </source>
</evidence>
<accession>A0A060A125</accession>
<reference evidence="6" key="1">
    <citation type="submission" date="2013-11" db="EMBL/GenBank/DDBJ databases">
        <title>Identification, phylogenetic and expression analysis for 32 NAC transcription factors in ramie (Boehmeria nivea L. Gaud).</title>
        <authorList>
            <person name="Liu T."/>
        </authorList>
    </citation>
    <scope>NUCLEOTIDE SEQUENCE</scope>
</reference>
<dbReference type="PANTHER" id="PTHR31744">
    <property type="entry name" value="PROTEIN CUP-SHAPED COTYLEDON 2-RELATED"/>
    <property type="match status" value="1"/>
</dbReference>